<reference evidence="9" key="1">
    <citation type="submission" date="2016-11" db="EMBL/GenBank/DDBJ databases">
        <authorList>
            <person name="Varghese N."/>
            <person name="Submissions S."/>
        </authorList>
    </citation>
    <scope>NUCLEOTIDE SEQUENCE [LARGE SCALE GENOMIC DNA]</scope>
    <source>
        <strain evidence="9">DSM 24787</strain>
    </source>
</reference>
<keyword evidence="7" id="KW-1003">Cell membrane</keyword>
<evidence type="ECO:0000256" key="2">
    <source>
        <dbReference type="ARBA" id="ARBA00022448"/>
    </source>
</evidence>
<dbReference type="NCBIfam" id="TIGR01145">
    <property type="entry name" value="ATP_synt_delta"/>
    <property type="match status" value="1"/>
</dbReference>
<dbReference type="OrthoDB" id="9802471at2"/>
<dbReference type="STRING" id="536979.SAMN04488055_3739"/>
<dbReference type="Proteomes" id="UP000185003">
    <property type="component" value="Unassembled WGS sequence"/>
</dbReference>
<dbReference type="PRINTS" id="PR00125">
    <property type="entry name" value="ATPASEDELTA"/>
</dbReference>
<dbReference type="PANTHER" id="PTHR11910">
    <property type="entry name" value="ATP SYNTHASE DELTA CHAIN"/>
    <property type="match status" value="1"/>
</dbReference>
<protein>
    <recommendedName>
        <fullName evidence="7">ATP synthase subunit delta</fullName>
    </recommendedName>
    <alternativeName>
        <fullName evidence="7">ATP synthase F(1) sector subunit delta</fullName>
    </alternativeName>
    <alternativeName>
        <fullName evidence="7">F-type ATPase subunit delta</fullName>
        <shortName evidence="7">F-ATPase subunit delta</shortName>
    </alternativeName>
</protein>
<dbReference type="Pfam" id="PF00213">
    <property type="entry name" value="OSCP"/>
    <property type="match status" value="1"/>
</dbReference>
<keyword evidence="2 7" id="KW-0813">Transport</keyword>
<dbReference type="Gene3D" id="1.10.520.20">
    <property type="entry name" value="N-terminal domain of the delta subunit of the F1F0-ATP synthase"/>
    <property type="match status" value="1"/>
</dbReference>
<dbReference type="SUPFAM" id="SSF47928">
    <property type="entry name" value="N-terminal domain of the delta subunit of the F1F0-ATP synthase"/>
    <property type="match status" value="1"/>
</dbReference>
<evidence type="ECO:0000256" key="5">
    <source>
        <dbReference type="ARBA" id="ARBA00023136"/>
    </source>
</evidence>
<keyword evidence="5 7" id="KW-0472">Membrane</keyword>
<comment type="function">
    <text evidence="7">This protein is part of the stalk that links CF(0) to CF(1). It either transmits conformational changes from CF(0) to CF(1) or is implicated in proton conduction.</text>
</comment>
<comment type="subcellular location">
    <subcellularLocation>
        <location evidence="7">Cell membrane</location>
        <topology evidence="7">Peripheral membrane protein</topology>
    </subcellularLocation>
    <subcellularLocation>
        <location evidence="1">Membrane</location>
    </subcellularLocation>
</comment>
<dbReference type="RefSeq" id="WP_074240942.1">
    <property type="nucleotide sequence ID" value="NZ_FSRA01000002.1"/>
</dbReference>
<dbReference type="InterPro" id="IPR026015">
    <property type="entry name" value="ATP_synth_OSCP/delta_N_sf"/>
</dbReference>
<evidence type="ECO:0000256" key="7">
    <source>
        <dbReference type="HAMAP-Rule" id="MF_01416"/>
    </source>
</evidence>
<dbReference type="HAMAP" id="MF_01416">
    <property type="entry name" value="ATP_synth_delta_bact"/>
    <property type="match status" value="1"/>
</dbReference>
<comment type="similarity">
    <text evidence="7">Belongs to the ATPase delta chain family.</text>
</comment>
<dbReference type="GO" id="GO:0005886">
    <property type="term" value="C:plasma membrane"/>
    <property type="evidence" value="ECO:0007669"/>
    <property type="project" value="UniProtKB-SubCell"/>
</dbReference>
<keyword evidence="7" id="KW-0139">CF(1)</keyword>
<evidence type="ECO:0000256" key="3">
    <source>
        <dbReference type="ARBA" id="ARBA00022781"/>
    </source>
</evidence>
<evidence type="ECO:0000256" key="6">
    <source>
        <dbReference type="ARBA" id="ARBA00023310"/>
    </source>
</evidence>
<keyword evidence="9" id="KW-1185">Reference proteome</keyword>
<keyword evidence="6 7" id="KW-0066">ATP synthesis</keyword>
<gene>
    <name evidence="7" type="primary">atpH</name>
    <name evidence="8" type="ORF">SAMN04488055_3739</name>
</gene>
<sequence length="186" mass="20508">MQNPRLAGRYAKSLIDLAVEKNQLEAVHSDMLLLKAITRSNADVVALLRSPVIKADKKVKILGAILDGKISAITSGFIRLLTVKGREGILDEIAAAFEEQYNVLKNITRVKLTTATPLESGLLALIREKVETSAGRKVEIETSVNPDIIGGFVLETGNELFDASILRDLKDIKKQFLKNIYIPEIR</sequence>
<proteinExistence type="inferred from homology"/>
<keyword evidence="3 7" id="KW-0375">Hydrogen ion transport</keyword>
<evidence type="ECO:0000313" key="8">
    <source>
        <dbReference type="EMBL" id="SIO40565.1"/>
    </source>
</evidence>
<dbReference type="GO" id="GO:0045259">
    <property type="term" value="C:proton-transporting ATP synthase complex"/>
    <property type="evidence" value="ECO:0007669"/>
    <property type="project" value="UniProtKB-KW"/>
</dbReference>
<dbReference type="PROSITE" id="PS00389">
    <property type="entry name" value="ATPASE_DELTA"/>
    <property type="match status" value="1"/>
</dbReference>
<dbReference type="InterPro" id="IPR000711">
    <property type="entry name" value="ATPase_OSCP/dsu"/>
</dbReference>
<dbReference type="GO" id="GO:0046933">
    <property type="term" value="F:proton-transporting ATP synthase activity, rotational mechanism"/>
    <property type="evidence" value="ECO:0007669"/>
    <property type="project" value="UniProtKB-UniRule"/>
</dbReference>
<evidence type="ECO:0000313" key="9">
    <source>
        <dbReference type="Proteomes" id="UP000185003"/>
    </source>
</evidence>
<evidence type="ECO:0000256" key="1">
    <source>
        <dbReference type="ARBA" id="ARBA00004370"/>
    </source>
</evidence>
<name>A0A1N6J8L8_9BACT</name>
<dbReference type="AlphaFoldDB" id="A0A1N6J8L8"/>
<organism evidence="8 9">
    <name type="scientific">Chitinophaga niabensis</name>
    <dbReference type="NCBI Taxonomy" id="536979"/>
    <lineage>
        <taxon>Bacteria</taxon>
        <taxon>Pseudomonadati</taxon>
        <taxon>Bacteroidota</taxon>
        <taxon>Chitinophagia</taxon>
        <taxon>Chitinophagales</taxon>
        <taxon>Chitinophagaceae</taxon>
        <taxon>Chitinophaga</taxon>
    </lineage>
</organism>
<accession>A0A1N6J8L8</accession>
<keyword evidence="4 7" id="KW-0406">Ion transport</keyword>
<evidence type="ECO:0000256" key="4">
    <source>
        <dbReference type="ARBA" id="ARBA00023065"/>
    </source>
</evidence>
<dbReference type="InterPro" id="IPR020781">
    <property type="entry name" value="ATPase_OSCP/d_CS"/>
</dbReference>
<comment type="function">
    <text evidence="7">F(1)F(0) ATP synthase produces ATP from ADP in the presence of a proton or sodium gradient. F-type ATPases consist of two structural domains, F(1) containing the extramembraneous catalytic core and F(0) containing the membrane proton channel, linked together by a central stalk and a peripheral stalk. During catalysis, ATP synthesis in the catalytic domain of F(1) is coupled via a rotary mechanism of the central stalk subunits to proton translocation.</text>
</comment>
<dbReference type="EMBL" id="FSRA01000002">
    <property type="protein sequence ID" value="SIO40565.1"/>
    <property type="molecule type" value="Genomic_DNA"/>
</dbReference>